<protein>
    <submittedName>
        <fullName evidence="2">PEGA domain-containing protein</fullName>
    </submittedName>
</protein>
<reference evidence="2" key="1">
    <citation type="submission" date="2020-10" db="EMBL/GenBank/DDBJ databases">
        <authorList>
            <person name="Gilroy R."/>
        </authorList>
    </citation>
    <scope>NUCLEOTIDE SEQUENCE</scope>
    <source>
        <strain evidence="2">21143</strain>
    </source>
</reference>
<dbReference type="Pfam" id="PF08308">
    <property type="entry name" value="PEGA"/>
    <property type="match status" value="4"/>
</dbReference>
<feature type="domain" description="PEGA" evidence="1">
    <location>
        <begin position="461"/>
        <end position="519"/>
    </location>
</feature>
<dbReference type="EMBL" id="DVKT01000051">
    <property type="protein sequence ID" value="HIT39700.1"/>
    <property type="molecule type" value="Genomic_DNA"/>
</dbReference>
<reference evidence="2" key="2">
    <citation type="journal article" date="2021" name="PeerJ">
        <title>Extensive microbial diversity within the chicken gut microbiome revealed by metagenomics and culture.</title>
        <authorList>
            <person name="Gilroy R."/>
            <person name="Ravi A."/>
            <person name="Getino M."/>
            <person name="Pursley I."/>
            <person name="Horton D.L."/>
            <person name="Alikhan N.F."/>
            <person name="Baker D."/>
            <person name="Gharbi K."/>
            <person name="Hall N."/>
            <person name="Watson M."/>
            <person name="Adriaenssens E.M."/>
            <person name="Foster-Nyarko E."/>
            <person name="Jarju S."/>
            <person name="Secka A."/>
            <person name="Antonio M."/>
            <person name="Oren A."/>
            <person name="Chaudhuri R.R."/>
            <person name="La Ragione R."/>
            <person name="Hildebrand F."/>
            <person name="Pallen M.J."/>
        </authorList>
    </citation>
    <scope>NUCLEOTIDE SEQUENCE</scope>
    <source>
        <strain evidence="2">21143</strain>
    </source>
</reference>
<dbReference type="PANTHER" id="PTHR36194:SF1">
    <property type="entry name" value="S-LAYER-LIKE PROTEIN"/>
    <property type="match status" value="1"/>
</dbReference>
<dbReference type="AlphaFoldDB" id="A0A9D1KDF5"/>
<evidence type="ECO:0000313" key="3">
    <source>
        <dbReference type="Proteomes" id="UP000886722"/>
    </source>
</evidence>
<evidence type="ECO:0000259" key="1">
    <source>
        <dbReference type="Pfam" id="PF08308"/>
    </source>
</evidence>
<dbReference type="Proteomes" id="UP000886722">
    <property type="component" value="Unassembled WGS sequence"/>
</dbReference>
<name>A0A9D1KDF5_9BACT</name>
<dbReference type="PANTHER" id="PTHR36194">
    <property type="entry name" value="S-LAYER-LIKE PROTEIN"/>
    <property type="match status" value="1"/>
</dbReference>
<proteinExistence type="predicted"/>
<evidence type="ECO:0000313" key="2">
    <source>
        <dbReference type="EMBL" id="HIT39700.1"/>
    </source>
</evidence>
<dbReference type="Gene3D" id="2.60.40.1120">
    <property type="entry name" value="Carboxypeptidase-like, regulatory domain"/>
    <property type="match status" value="1"/>
</dbReference>
<feature type="domain" description="PEGA" evidence="1">
    <location>
        <begin position="181"/>
        <end position="239"/>
    </location>
</feature>
<gene>
    <name evidence="2" type="ORF">IAD06_06655</name>
</gene>
<dbReference type="InterPro" id="IPR013229">
    <property type="entry name" value="PEGA"/>
</dbReference>
<feature type="domain" description="PEGA" evidence="1">
    <location>
        <begin position="323"/>
        <end position="390"/>
    </location>
</feature>
<organism evidence="2 3">
    <name type="scientific">Candidatus Caccoplasma intestinavium</name>
    <dbReference type="NCBI Taxonomy" id="2840716"/>
    <lineage>
        <taxon>Bacteria</taxon>
        <taxon>Pseudomonadati</taxon>
        <taxon>Bacteroidota</taxon>
        <taxon>Bacteroidia</taxon>
        <taxon>Bacteroidales</taxon>
        <taxon>Bacteroidaceae</taxon>
        <taxon>Bacteroidaceae incertae sedis</taxon>
        <taxon>Candidatus Caccoplasma</taxon>
    </lineage>
</organism>
<feature type="domain" description="PEGA" evidence="1">
    <location>
        <begin position="392"/>
        <end position="451"/>
    </location>
</feature>
<sequence>MLETDLTANTAGTMKRDQNNEVAALIKIVTTETGFSFEGSSLGFVATKQTPGEIWLYVPRKSRKVTIKHATLGVLRDYYYPLSIEAGRTYEMVLVTGRVTTVVQEDAGGQYVAMTVSPTNAEVYIDETLVESAGGVLSKLLKYGKHTYRISAPLYEPEMGQFEITSQGRTDLQVSLRPAYGQLQITSEPSGAQVYIDGDYKPAGTTPFTTERLPKGSHTLQFKLGSYKPLTEKVVISGDGSVQTKAVALAPNFAEVSVSVPDEAEIFINEESKGTGKWSGRLNTGMYTIEARKVSHYPTKRTVEVKAGENQQIVLQSPVPRYGSININTQPIGATVSVDGRVLGESPNIFKDVLIGTHTLAVSKEGYATKTSTITVEEGKITPVDLQLENGGSVVIRSNVTNARVYIDGQFKGIAPYTYSDGAGRYQVTVKADGYNDVTQPVVIAAGQTNSETITPMPITGAVQIYAYPSQTKIYIDGKYVGDAPYRFVGTPGKYTVTAIAYGYKSKTQEINIAAGDDSFTSISLKAKRKRLMDYYDAGDLFSLGGGWDILWTDKCSMGGYLSFKMGQESFTWLTAVVNIGGYKMGKNRGGKFFKEEGDPEIDEIDSENSLTTYTQIPLSLALRLRLGGGDWGAMYIGAQGSYNFNMGDNVDLGIVNSRNYSIGGQIGFCAKRIFDFNLFFTYDLKPAYNQEYIYGNMPDFYNTYVDHLNKRWRFGTSMVIYIPFSNER</sequence>
<accession>A0A9D1KDF5</accession>
<comment type="caution">
    <text evidence="2">The sequence shown here is derived from an EMBL/GenBank/DDBJ whole genome shotgun (WGS) entry which is preliminary data.</text>
</comment>